<organism evidence="2 3">
    <name type="scientific">Aeromicrobium terrae</name>
    <dbReference type="NCBI Taxonomy" id="2498846"/>
    <lineage>
        <taxon>Bacteria</taxon>
        <taxon>Bacillati</taxon>
        <taxon>Actinomycetota</taxon>
        <taxon>Actinomycetes</taxon>
        <taxon>Propionibacteriales</taxon>
        <taxon>Nocardioidaceae</taxon>
        <taxon>Aeromicrobium</taxon>
    </lineage>
</organism>
<feature type="chain" id="PRO_5039675772" description="DUF4352 domain-containing protein" evidence="1">
    <location>
        <begin position="32"/>
        <end position="197"/>
    </location>
</feature>
<evidence type="ECO:0000256" key="1">
    <source>
        <dbReference type="SAM" id="SignalP"/>
    </source>
</evidence>
<protein>
    <recommendedName>
        <fullName evidence="4">DUF4352 domain-containing protein</fullName>
    </recommendedName>
</protein>
<dbReference type="RefSeq" id="WP_147685218.1">
    <property type="nucleotide sequence ID" value="NZ_VDUX01000003.1"/>
</dbReference>
<comment type="caution">
    <text evidence="2">The sequence shown here is derived from an EMBL/GenBank/DDBJ whole genome shotgun (WGS) entry which is preliminary data.</text>
</comment>
<dbReference type="PROSITE" id="PS51257">
    <property type="entry name" value="PROKAR_LIPOPROTEIN"/>
    <property type="match status" value="1"/>
</dbReference>
<evidence type="ECO:0000313" key="3">
    <source>
        <dbReference type="Proteomes" id="UP000321571"/>
    </source>
</evidence>
<dbReference type="Proteomes" id="UP000321571">
    <property type="component" value="Unassembled WGS sequence"/>
</dbReference>
<keyword evidence="1" id="KW-0732">Signal</keyword>
<name>A0A5C8NH86_9ACTN</name>
<accession>A0A5C8NH86</accession>
<feature type="signal peptide" evidence="1">
    <location>
        <begin position="1"/>
        <end position="31"/>
    </location>
</feature>
<keyword evidence="3" id="KW-1185">Reference proteome</keyword>
<sequence>MKPVPSSRRPLVAAALAAALLVAGCSSGSGGDDEPKADVPKGFDVPAGVTLTAAGSTVKAGESASVVYEVDDAASAITVRVKAVRKGTMKDFRFFSLDAAGRASTPYYVDVAVRNEGPAGLGGVTLPVLAHTASNTVYPPNELVGTFKPCPSSALPKSFLKGATAQLCMIFLLPKGETLSTVDLQTGSEADAIHWRP</sequence>
<dbReference type="EMBL" id="VDUX01000003">
    <property type="protein sequence ID" value="TXL61169.1"/>
    <property type="molecule type" value="Genomic_DNA"/>
</dbReference>
<proteinExistence type="predicted"/>
<dbReference type="AlphaFoldDB" id="A0A5C8NH86"/>
<evidence type="ECO:0000313" key="2">
    <source>
        <dbReference type="EMBL" id="TXL61169.1"/>
    </source>
</evidence>
<dbReference type="OrthoDB" id="3783044at2"/>
<gene>
    <name evidence="2" type="ORF">FHP06_06955</name>
</gene>
<reference evidence="2 3" key="1">
    <citation type="submission" date="2019-06" db="EMBL/GenBank/DDBJ databases">
        <title>Aeromicrobium sp. nov., isolated from a maize field.</title>
        <authorList>
            <person name="Lin S.-Y."/>
            <person name="Tsai C.-F."/>
            <person name="Young C.-C."/>
        </authorList>
    </citation>
    <scope>NUCLEOTIDE SEQUENCE [LARGE SCALE GENOMIC DNA]</scope>
    <source>
        <strain evidence="2 3">CC-CFT486</strain>
    </source>
</reference>
<evidence type="ECO:0008006" key="4">
    <source>
        <dbReference type="Google" id="ProtNLM"/>
    </source>
</evidence>